<dbReference type="InterPro" id="IPR048996">
    <property type="entry name" value="PGRS_rpt"/>
</dbReference>
<dbReference type="RefSeq" id="WP_117432389.1">
    <property type="nucleotide sequence ID" value="NZ_PEDF01000085.1"/>
</dbReference>
<comment type="caution">
    <text evidence="3">The sequence shown here is derived from an EMBL/GenBank/DDBJ whole genome shotgun (WGS) entry which is preliminary data.</text>
</comment>
<dbReference type="Gene3D" id="1.10.287.850">
    <property type="entry name" value="HP0062-like domain"/>
    <property type="match status" value="1"/>
</dbReference>
<feature type="domain" description="PE" evidence="2">
    <location>
        <begin position="4"/>
        <end position="94"/>
    </location>
</feature>
<sequence length="556" mass="54532">MSFLLVQPEMVSAATESLTAIRSALGEVSAAVAGPTTAVVAAAGDEVSAAISQVFGAYGQEFQALNAQAAAFQAEFEGLLSGGAAAYVSAEALNSSVFGPPMQELLKVVNAPTQMLLGRSLIADGANATVAGGDGRPGGILMGKGGDGAPGGPGQPGGNGGAAGLIGTGGAGGKGAPSMPGGLGGRGGLLWGDGGKGGDGGAPLYDAWGYLLAEAGTGGAGGLPGMFGGLPGVAGAWGGEVPTALAAPMALSAAASSPAAVGGAYQTLFDNTWTNLQAIGATWNADPAPFLSQFIANQQTYANTVFTSLSNSVQDFGAGLVALPAAYQGAFQALMTGNVSGAVEILGKGYLGLVFNGFDYTNVPVVTVQGALGDLLPITTIPGQISQNMTNVLQTVTDTSIMANISLLNPSFTTGFPLTLALDALGAPIVTGQAALQSATTFIDAVQAGDVAGAFGAVVDAPAVIANGFLNGEGTITLDLPTYLSPISGTESLTSAIPIGGILTPLQPVESTVVFRVLPHTPPVTQHITLGGTEFGGLIPGLQSASAQLADAIKLS</sequence>
<dbReference type="Pfam" id="PF00934">
    <property type="entry name" value="PE"/>
    <property type="match status" value="1"/>
</dbReference>
<dbReference type="InterPro" id="IPR038332">
    <property type="entry name" value="PPE_sf"/>
</dbReference>
<dbReference type="InterPro" id="IPR000084">
    <property type="entry name" value="PE-PGRS_N"/>
</dbReference>
<name>A0A3E2MVM9_MYCMR</name>
<evidence type="ECO:0000313" key="3">
    <source>
        <dbReference type="EMBL" id="RFZ40915.1"/>
    </source>
</evidence>
<accession>A0A3E2MVM9</accession>
<feature type="region of interest" description="Disordered" evidence="1">
    <location>
        <begin position="144"/>
        <end position="179"/>
    </location>
</feature>
<dbReference type="SUPFAM" id="SSF140459">
    <property type="entry name" value="PE/PPE dimer-like"/>
    <property type="match status" value="1"/>
</dbReference>
<gene>
    <name evidence="3" type="ORF">DAVIS_02881</name>
</gene>
<dbReference type="Proteomes" id="UP000257451">
    <property type="component" value="Unassembled WGS sequence"/>
</dbReference>
<dbReference type="Pfam" id="PF21526">
    <property type="entry name" value="PGRS"/>
    <property type="match status" value="1"/>
</dbReference>
<protein>
    <submittedName>
        <fullName evidence="3">PE family protein</fullName>
    </submittedName>
</protein>
<dbReference type="EMBL" id="PEDF01000085">
    <property type="protein sequence ID" value="RFZ40915.1"/>
    <property type="molecule type" value="Genomic_DNA"/>
</dbReference>
<proteinExistence type="predicted"/>
<evidence type="ECO:0000313" key="4">
    <source>
        <dbReference type="Proteomes" id="UP000257451"/>
    </source>
</evidence>
<organism evidence="3 4">
    <name type="scientific">Mycobacterium marinum</name>
    <dbReference type="NCBI Taxonomy" id="1781"/>
    <lineage>
        <taxon>Bacteria</taxon>
        <taxon>Bacillati</taxon>
        <taxon>Actinomycetota</taxon>
        <taxon>Actinomycetes</taxon>
        <taxon>Mycobacteriales</taxon>
        <taxon>Mycobacteriaceae</taxon>
        <taxon>Mycobacterium</taxon>
        <taxon>Mycobacterium ulcerans group</taxon>
    </lineage>
</organism>
<evidence type="ECO:0000259" key="2">
    <source>
        <dbReference type="Pfam" id="PF00934"/>
    </source>
</evidence>
<dbReference type="AlphaFoldDB" id="A0A3E2MVM9"/>
<evidence type="ECO:0000256" key="1">
    <source>
        <dbReference type="SAM" id="MobiDB-lite"/>
    </source>
</evidence>
<reference evidence="3 4" key="1">
    <citation type="journal article" date="2018" name="Sci. Rep.">
        <title>Extensive genomic diversity among Mycobacterium marinum strains revealed by whole genome sequencing.</title>
        <authorList>
            <person name="Das S."/>
            <person name="Pettersson B.M."/>
            <person name="Behra P.R."/>
            <person name="Mallick A."/>
            <person name="Cheramie M."/>
            <person name="Ramesh M."/>
            <person name="Shirreff L."/>
            <person name="DuCote T."/>
            <person name="Dasgupta S."/>
            <person name="Ennis D.G."/>
            <person name="Kirsebom L.A."/>
        </authorList>
    </citation>
    <scope>NUCLEOTIDE SEQUENCE [LARGE SCALE GENOMIC DNA]</scope>
    <source>
        <strain evidence="3 4">Davis1</strain>
    </source>
</reference>